<evidence type="ECO:0000256" key="2">
    <source>
        <dbReference type="SAM" id="SignalP"/>
    </source>
</evidence>
<dbReference type="PROSITE" id="PS51257">
    <property type="entry name" value="PROKAR_LIPOPROTEIN"/>
    <property type="match status" value="1"/>
</dbReference>
<dbReference type="Proteomes" id="UP000215377">
    <property type="component" value="Unassembled WGS sequence"/>
</dbReference>
<feature type="chain" id="PRO_5012149475" description="Argininosuccinate lyase" evidence="2">
    <location>
        <begin position="22"/>
        <end position="72"/>
    </location>
</feature>
<feature type="signal peptide" evidence="2">
    <location>
        <begin position="1"/>
        <end position="21"/>
    </location>
</feature>
<name>A0A225NLK3_9RHOB</name>
<organism evidence="3 4">
    <name type="scientific">Marinibacterium profundimaris</name>
    <dbReference type="NCBI Taxonomy" id="1679460"/>
    <lineage>
        <taxon>Bacteria</taxon>
        <taxon>Pseudomonadati</taxon>
        <taxon>Pseudomonadota</taxon>
        <taxon>Alphaproteobacteria</taxon>
        <taxon>Rhodobacterales</taxon>
        <taxon>Paracoccaceae</taxon>
        <taxon>Marinibacterium</taxon>
    </lineage>
</organism>
<keyword evidence="4" id="KW-1185">Reference proteome</keyword>
<evidence type="ECO:0000313" key="4">
    <source>
        <dbReference type="Proteomes" id="UP000215377"/>
    </source>
</evidence>
<accession>A0A225NLK3</accession>
<protein>
    <recommendedName>
        <fullName evidence="5">Argininosuccinate lyase</fullName>
    </recommendedName>
</protein>
<dbReference type="RefSeq" id="WP_088650062.1">
    <property type="nucleotide sequence ID" value="NZ_AQQR01000004.1"/>
</dbReference>
<evidence type="ECO:0000313" key="3">
    <source>
        <dbReference type="EMBL" id="OWU73358.1"/>
    </source>
</evidence>
<dbReference type="AlphaFoldDB" id="A0A225NLK3"/>
<feature type="region of interest" description="Disordered" evidence="1">
    <location>
        <begin position="23"/>
        <end position="42"/>
    </location>
</feature>
<keyword evidence="2" id="KW-0732">Signal</keyword>
<feature type="compositionally biased region" description="Pro residues" evidence="1">
    <location>
        <begin position="27"/>
        <end position="36"/>
    </location>
</feature>
<proteinExistence type="predicted"/>
<evidence type="ECO:0008006" key="5">
    <source>
        <dbReference type="Google" id="ProtNLM"/>
    </source>
</evidence>
<comment type="caution">
    <text evidence="3">The sequence shown here is derived from an EMBL/GenBank/DDBJ whole genome shotgun (WGS) entry which is preliminary data.</text>
</comment>
<dbReference type="EMBL" id="AQQR01000004">
    <property type="protein sequence ID" value="OWU73358.1"/>
    <property type="molecule type" value="Genomic_DNA"/>
</dbReference>
<reference evidence="3 4" key="1">
    <citation type="submission" date="2013-04" db="EMBL/GenBank/DDBJ databases">
        <title>Oceanicola sp. 22II1-22F33 Genome Sequencing.</title>
        <authorList>
            <person name="Lai Q."/>
            <person name="Li G."/>
            <person name="Shao Z."/>
        </authorList>
    </citation>
    <scope>NUCLEOTIDE SEQUENCE [LARGE SCALE GENOMIC DNA]</scope>
    <source>
        <strain evidence="3 4">22II1-22F33</strain>
    </source>
</reference>
<evidence type="ECO:0000256" key="1">
    <source>
        <dbReference type="SAM" id="MobiDB-lite"/>
    </source>
</evidence>
<sequence>MTSRRPAALMAAAALVLAACGADGVPQTPPTPPDRIPTPQTRTNVGIELSTSGYASVGVGINRGPATLALGF</sequence>
<gene>
    <name evidence="3" type="ORF">ATO3_11730</name>
</gene>